<feature type="domain" description="Bacterial transcriptional activator" evidence="1">
    <location>
        <begin position="918"/>
        <end position="1060"/>
    </location>
</feature>
<dbReference type="InterPro" id="IPR051677">
    <property type="entry name" value="AfsR-DnrI-RedD_regulator"/>
</dbReference>
<dbReference type="PANTHER" id="PTHR35807:SF2">
    <property type="entry name" value="TRANSCRIPTIONAL ACTIVATOR DOMAIN"/>
    <property type="match status" value="1"/>
</dbReference>
<evidence type="ECO:0000313" key="3">
    <source>
        <dbReference type="Proteomes" id="UP001172743"/>
    </source>
</evidence>
<sequence>MQNILMSKLIPPDPSIYYLRRRNLLKKLSKSETMKLTIVHSGAGFGKTSALAQLMADSEHLFSWYQVTEEDDDTLPFFRHLFYSIQRIYPQFGTSMGGWDNFTSFLNLEELNKLALLFINEFYKINKKLFIVIDDFHVVHHVFQINFILNKIIENLPPKIHLIVASRIYPNWNCLLPLRMNGKIIECKEEDFVFTTEEVQVLFEDFYDRKLTSEETEAVLSVTEGWAIAVCLLAFQSNELVLPIEEIANLSLHDFFAYISEEVFETLNEAEKDALLKCSIFQSFTLDEIGAIYDEEVASKIKSVVKRQSFIQPLIGFEEFRFHALFHQFLEMKLLERNKHKYTTLHKKAADYFRKTNKAIKALYHSGKSKDQQLITDSLVHFAGYFIEAGQFDHFLERIKELSIETKEERFILYFYEGECQRFRAQYEKAKRAYEKCLRLAQIQQDDLATLRANAGMAHIYLDTIQPALAENYLIEALELAEKVELEQEEVYLLERQYAENLVNLGRAGEAEERVKRKGLPDHILIKGNLDVRMLLRQGKLVEAGRLFQKREGREILALDAHRESDVLHALILTLIGNIEEAFDYATMAIQNSVKDYAEYAEAVAYLRKGHAMMLLSPKFLKAAENCYLKTNDLMDGIHVTRAKAESYMGLALVKSRQGYLQEAISYANQGLYETERVQDQWVSALLLTAFTVIYVEGDNFGKAKECAQKANTLYQKSPDYFGEMVTNFWLALISFRQGSNKEFNHYFLQFLTLCQKHQYYFFLQKQTLLGPRLSVILEIASEWVSQNNNEESHSLIQLLQVKRGSPKPKHSFELVLFGPFIMMRDGDEIADKEWKREKAKELFLVLYINRHRYVSKEEIMHTLWPNSDEQSMNRDFKVVYNACLKVIEPNRSPRDESAYIVRKQSMYRLHQSIAFSSDIDVFKVCAQRGLEEKNPKMGLEWLHLAASLYKGDLLEDFQTAEWLTQQREELRRLYILVMERIAQNYTRLKEFQKTIEWAQKLLQLEETWEEGYRLIMLAYYYQDNRPQAVKWYEKCVKILEDELAIEPMETTEQIFEMISR</sequence>
<dbReference type="InterPro" id="IPR019734">
    <property type="entry name" value="TPR_rpt"/>
</dbReference>
<dbReference type="PANTHER" id="PTHR35807">
    <property type="entry name" value="TRANSCRIPTIONAL REGULATOR REDD-RELATED"/>
    <property type="match status" value="1"/>
</dbReference>
<name>A0ABT8GQY2_9BACL</name>
<dbReference type="RefSeq" id="WP_301138155.1">
    <property type="nucleotide sequence ID" value="NZ_JAUHTQ010000006.1"/>
</dbReference>
<accession>A0ABT8GQY2</accession>
<dbReference type="InterPro" id="IPR005158">
    <property type="entry name" value="BTAD"/>
</dbReference>
<organism evidence="2 3">
    <name type="scientific">Ureibacillus aquaedulcis</name>
    <dbReference type="NCBI Taxonomy" id="3058421"/>
    <lineage>
        <taxon>Bacteria</taxon>
        <taxon>Bacillati</taxon>
        <taxon>Bacillota</taxon>
        <taxon>Bacilli</taxon>
        <taxon>Bacillales</taxon>
        <taxon>Caryophanaceae</taxon>
        <taxon>Ureibacillus</taxon>
    </lineage>
</organism>
<dbReference type="Gene3D" id="1.25.40.10">
    <property type="entry name" value="Tetratricopeptide repeat domain"/>
    <property type="match status" value="3"/>
</dbReference>
<keyword evidence="3" id="KW-1185">Reference proteome</keyword>
<dbReference type="Pfam" id="PF03704">
    <property type="entry name" value="BTAD"/>
    <property type="match status" value="1"/>
</dbReference>
<dbReference type="InterPro" id="IPR059106">
    <property type="entry name" value="WHD_MalT"/>
</dbReference>
<dbReference type="InterPro" id="IPR036388">
    <property type="entry name" value="WH-like_DNA-bd_sf"/>
</dbReference>
<dbReference type="InterPro" id="IPR027417">
    <property type="entry name" value="P-loop_NTPase"/>
</dbReference>
<protein>
    <submittedName>
        <fullName evidence="2">BTAD domain-containing putative transcriptional regulator</fullName>
    </submittedName>
</protein>
<evidence type="ECO:0000313" key="2">
    <source>
        <dbReference type="EMBL" id="MDN4493822.1"/>
    </source>
</evidence>
<gene>
    <name evidence="2" type="ORF">QYB95_09765</name>
</gene>
<dbReference type="InterPro" id="IPR011990">
    <property type="entry name" value="TPR-like_helical_dom_sf"/>
</dbReference>
<dbReference type="SMART" id="SM01043">
    <property type="entry name" value="BTAD"/>
    <property type="match status" value="1"/>
</dbReference>
<dbReference type="EMBL" id="JAUHTQ010000006">
    <property type="protein sequence ID" value="MDN4493822.1"/>
    <property type="molecule type" value="Genomic_DNA"/>
</dbReference>
<dbReference type="SMART" id="SM00028">
    <property type="entry name" value="TPR"/>
    <property type="match status" value="5"/>
</dbReference>
<dbReference type="Gene3D" id="1.10.10.10">
    <property type="entry name" value="Winged helix-like DNA-binding domain superfamily/Winged helix DNA-binding domain"/>
    <property type="match status" value="1"/>
</dbReference>
<dbReference type="Pfam" id="PF25873">
    <property type="entry name" value="WHD_MalT"/>
    <property type="match status" value="1"/>
</dbReference>
<dbReference type="Proteomes" id="UP001172743">
    <property type="component" value="Unassembled WGS sequence"/>
</dbReference>
<comment type="caution">
    <text evidence="2">The sequence shown here is derived from an EMBL/GenBank/DDBJ whole genome shotgun (WGS) entry which is preliminary data.</text>
</comment>
<dbReference type="SUPFAM" id="SSF52540">
    <property type="entry name" value="P-loop containing nucleoside triphosphate hydrolases"/>
    <property type="match status" value="1"/>
</dbReference>
<proteinExistence type="predicted"/>
<dbReference type="SUPFAM" id="SSF48452">
    <property type="entry name" value="TPR-like"/>
    <property type="match status" value="3"/>
</dbReference>
<reference evidence="2" key="1">
    <citation type="submission" date="2023-07" db="EMBL/GenBank/DDBJ databases">
        <title>Ureibacillus sp. isolated from freshwater well.</title>
        <authorList>
            <person name="Kirdat K."/>
            <person name="Bhatt A."/>
            <person name="Teware R."/>
            <person name="Bhavsar Y."/>
            <person name="Yadav A."/>
        </authorList>
    </citation>
    <scope>NUCLEOTIDE SEQUENCE</scope>
    <source>
        <strain evidence="2">BA0131</strain>
    </source>
</reference>
<evidence type="ECO:0000259" key="1">
    <source>
        <dbReference type="SMART" id="SM01043"/>
    </source>
</evidence>